<feature type="signal peptide" evidence="1">
    <location>
        <begin position="1"/>
        <end position="15"/>
    </location>
</feature>
<evidence type="ECO:0008006" key="4">
    <source>
        <dbReference type="Google" id="ProtNLM"/>
    </source>
</evidence>
<comment type="caution">
    <text evidence="2">The sequence shown here is derived from an EMBL/GenBank/DDBJ whole genome shotgun (WGS) entry which is preliminary data.</text>
</comment>
<evidence type="ECO:0000256" key="1">
    <source>
        <dbReference type="SAM" id="SignalP"/>
    </source>
</evidence>
<keyword evidence="3" id="KW-1185">Reference proteome</keyword>
<dbReference type="EMBL" id="ASGP02000003">
    <property type="protein sequence ID" value="KAH9516532.1"/>
    <property type="molecule type" value="Genomic_DNA"/>
</dbReference>
<sequence>MNLQTTIFCEKFSMAILILLCKKLSTTIVPFINDVPVFEVFIMHDLCIRINDGQPTIDGGHERKNL</sequence>
<gene>
    <name evidence="2" type="ORF">DERF_007267</name>
</gene>
<organism evidence="2 3">
    <name type="scientific">Dermatophagoides farinae</name>
    <name type="common">American house dust mite</name>
    <dbReference type="NCBI Taxonomy" id="6954"/>
    <lineage>
        <taxon>Eukaryota</taxon>
        <taxon>Metazoa</taxon>
        <taxon>Ecdysozoa</taxon>
        <taxon>Arthropoda</taxon>
        <taxon>Chelicerata</taxon>
        <taxon>Arachnida</taxon>
        <taxon>Acari</taxon>
        <taxon>Acariformes</taxon>
        <taxon>Sarcoptiformes</taxon>
        <taxon>Astigmata</taxon>
        <taxon>Psoroptidia</taxon>
        <taxon>Analgoidea</taxon>
        <taxon>Pyroglyphidae</taxon>
        <taxon>Dermatophagoidinae</taxon>
        <taxon>Dermatophagoides</taxon>
    </lineage>
</organism>
<keyword evidence="1" id="KW-0732">Signal</keyword>
<evidence type="ECO:0000313" key="2">
    <source>
        <dbReference type="EMBL" id="KAH9516532.1"/>
    </source>
</evidence>
<reference evidence="2" key="1">
    <citation type="submission" date="2013-05" db="EMBL/GenBank/DDBJ databases">
        <authorList>
            <person name="Yim A.K.Y."/>
            <person name="Chan T.F."/>
            <person name="Ji K.M."/>
            <person name="Liu X.Y."/>
            <person name="Zhou J.W."/>
            <person name="Li R.Q."/>
            <person name="Yang K.Y."/>
            <person name="Li J."/>
            <person name="Li M."/>
            <person name="Law P.T.W."/>
            <person name="Wu Y.L."/>
            <person name="Cai Z.L."/>
            <person name="Qin H."/>
            <person name="Bao Y."/>
            <person name="Leung R.K.K."/>
            <person name="Ng P.K.S."/>
            <person name="Zou J."/>
            <person name="Zhong X.J."/>
            <person name="Ran P.X."/>
            <person name="Zhong N.S."/>
            <person name="Liu Z.G."/>
            <person name="Tsui S.K.W."/>
        </authorList>
    </citation>
    <scope>NUCLEOTIDE SEQUENCE</scope>
    <source>
        <strain evidence="2">Derf</strain>
        <tissue evidence="2">Whole organism</tissue>
    </source>
</reference>
<proteinExistence type="predicted"/>
<evidence type="ECO:0000313" key="3">
    <source>
        <dbReference type="Proteomes" id="UP000790347"/>
    </source>
</evidence>
<accession>A0A922I009</accession>
<protein>
    <recommendedName>
        <fullName evidence="4">Secreted protein</fullName>
    </recommendedName>
</protein>
<name>A0A922I009_DERFA</name>
<feature type="chain" id="PRO_5037265116" description="Secreted protein" evidence="1">
    <location>
        <begin position="16"/>
        <end position="66"/>
    </location>
</feature>
<dbReference type="Proteomes" id="UP000790347">
    <property type="component" value="Unassembled WGS sequence"/>
</dbReference>
<dbReference type="AlphaFoldDB" id="A0A922I009"/>
<reference evidence="2" key="2">
    <citation type="journal article" date="2022" name="Res Sq">
        <title>Comparative Genomics Reveals Insights into the Divergent Evolution of Astigmatic Mites and Household Pest Adaptations.</title>
        <authorList>
            <person name="Xiong Q."/>
            <person name="Wan A.T.-Y."/>
            <person name="Liu X.-Y."/>
            <person name="Fung C.S.-H."/>
            <person name="Xiao X."/>
            <person name="Malainual N."/>
            <person name="Hou J."/>
            <person name="Wang L."/>
            <person name="Wang M."/>
            <person name="Yang K."/>
            <person name="Cui Y."/>
            <person name="Leung E."/>
            <person name="Nong W."/>
            <person name="Shin S.-K."/>
            <person name="Au S."/>
            <person name="Jeong K.Y."/>
            <person name="Chew F.T."/>
            <person name="Hui J."/>
            <person name="Leung T.F."/>
            <person name="Tungtrongchitr A."/>
            <person name="Zhong N."/>
            <person name="Liu Z."/>
            <person name="Tsui S."/>
        </authorList>
    </citation>
    <scope>NUCLEOTIDE SEQUENCE</scope>
    <source>
        <strain evidence="2">Derf</strain>
        <tissue evidence="2">Whole organism</tissue>
    </source>
</reference>